<evidence type="ECO:0008006" key="3">
    <source>
        <dbReference type="Google" id="ProtNLM"/>
    </source>
</evidence>
<reference evidence="1" key="1">
    <citation type="journal article" date="2014" name="Int. J. Syst. Evol. Microbiol.">
        <title>Complete genome of a new Firmicutes species belonging to the dominant human colonic microbiota ('Ruminococcus bicirculans') reveals two chromosomes and a selective capacity to utilize plant glucans.</title>
        <authorList>
            <consortium name="NISC Comparative Sequencing Program"/>
            <person name="Wegmann U."/>
            <person name="Louis P."/>
            <person name="Goesmann A."/>
            <person name="Henrissat B."/>
            <person name="Duncan S.H."/>
            <person name="Flint H.J."/>
        </authorList>
    </citation>
    <scope>NUCLEOTIDE SEQUENCE</scope>
    <source>
        <strain evidence="1">NBRC 109915</strain>
    </source>
</reference>
<organism evidence="1 2">
    <name type="scientific">Sulfitobacter pacificus</name>
    <dbReference type="NCBI Taxonomy" id="1499314"/>
    <lineage>
        <taxon>Bacteria</taxon>
        <taxon>Pseudomonadati</taxon>
        <taxon>Pseudomonadota</taxon>
        <taxon>Alphaproteobacteria</taxon>
        <taxon>Rhodobacterales</taxon>
        <taxon>Roseobacteraceae</taxon>
        <taxon>Sulfitobacter</taxon>
    </lineage>
</organism>
<reference evidence="1" key="2">
    <citation type="submission" date="2023-01" db="EMBL/GenBank/DDBJ databases">
        <title>Draft genome sequence of Sulfitobacter pacificus strain NBRC 109915.</title>
        <authorList>
            <person name="Sun Q."/>
            <person name="Mori K."/>
        </authorList>
    </citation>
    <scope>NUCLEOTIDE SEQUENCE</scope>
    <source>
        <strain evidence="1">NBRC 109915</strain>
    </source>
</reference>
<sequence length="83" mass="9569">MSHTPHELAEEFHDLANEMAILRQSDGHFAKLSDRYHVLNRAIHRAETDVEPTSDDHMVAMRKERLALKDQIFAYIKAQADLA</sequence>
<gene>
    <name evidence="1" type="ORF">GCM10007927_00850</name>
</gene>
<dbReference type="InterPro" id="IPR007420">
    <property type="entry name" value="DUF465"/>
</dbReference>
<proteinExistence type="predicted"/>
<keyword evidence="2" id="KW-1185">Reference proteome</keyword>
<dbReference type="Proteomes" id="UP001161388">
    <property type="component" value="Unassembled WGS sequence"/>
</dbReference>
<dbReference type="EMBL" id="BSNL01000001">
    <property type="protein sequence ID" value="GLQ25282.1"/>
    <property type="molecule type" value="Genomic_DNA"/>
</dbReference>
<name>A0ABQ5VFE0_9RHOB</name>
<protein>
    <recommendedName>
        <fullName evidence="3">DUF465 domain-containing protein</fullName>
    </recommendedName>
</protein>
<dbReference type="InterPro" id="IPR038444">
    <property type="entry name" value="DUF465_sf"/>
</dbReference>
<accession>A0ABQ5VFE0</accession>
<comment type="caution">
    <text evidence="1">The sequence shown here is derived from an EMBL/GenBank/DDBJ whole genome shotgun (WGS) entry which is preliminary data.</text>
</comment>
<dbReference type="Gene3D" id="6.10.280.50">
    <property type="match status" value="1"/>
</dbReference>
<evidence type="ECO:0000313" key="1">
    <source>
        <dbReference type="EMBL" id="GLQ25282.1"/>
    </source>
</evidence>
<dbReference type="Pfam" id="PF04325">
    <property type="entry name" value="DUF465"/>
    <property type="match status" value="1"/>
</dbReference>
<dbReference type="RefSeq" id="WP_284369463.1">
    <property type="nucleotide sequence ID" value="NZ_BAABWP010000009.1"/>
</dbReference>
<evidence type="ECO:0000313" key="2">
    <source>
        <dbReference type="Proteomes" id="UP001161388"/>
    </source>
</evidence>